<keyword evidence="2" id="KW-0479">Metal-binding</keyword>
<dbReference type="Pfam" id="PF13640">
    <property type="entry name" value="2OG-FeII_Oxy_3"/>
    <property type="match status" value="1"/>
</dbReference>
<dbReference type="OrthoDB" id="69177at2759"/>
<feature type="domain" description="Fe2OG dioxygenase" evidence="7">
    <location>
        <begin position="133"/>
        <end position="263"/>
    </location>
</feature>
<accession>A0A1Z5JA69</accession>
<evidence type="ECO:0000313" key="9">
    <source>
        <dbReference type="Proteomes" id="UP000198406"/>
    </source>
</evidence>
<organism evidence="8 9">
    <name type="scientific">Fistulifera solaris</name>
    <name type="common">Oleaginous diatom</name>
    <dbReference type="NCBI Taxonomy" id="1519565"/>
    <lineage>
        <taxon>Eukaryota</taxon>
        <taxon>Sar</taxon>
        <taxon>Stramenopiles</taxon>
        <taxon>Ochrophyta</taxon>
        <taxon>Bacillariophyta</taxon>
        <taxon>Bacillariophyceae</taxon>
        <taxon>Bacillariophycidae</taxon>
        <taxon>Naviculales</taxon>
        <taxon>Naviculaceae</taxon>
        <taxon>Fistulifera</taxon>
    </lineage>
</organism>
<evidence type="ECO:0000256" key="6">
    <source>
        <dbReference type="SAM" id="SignalP"/>
    </source>
</evidence>
<proteinExistence type="predicted"/>
<dbReference type="InterPro" id="IPR044862">
    <property type="entry name" value="Pro_4_hyd_alph_FE2OG_OXY"/>
</dbReference>
<evidence type="ECO:0000256" key="2">
    <source>
        <dbReference type="ARBA" id="ARBA00022723"/>
    </source>
</evidence>
<dbReference type="InterPro" id="IPR006620">
    <property type="entry name" value="Pro_4_hyd_alph"/>
</dbReference>
<evidence type="ECO:0000259" key="7">
    <source>
        <dbReference type="PROSITE" id="PS51471"/>
    </source>
</evidence>
<dbReference type="EMBL" id="BDSP01000026">
    <property type="protein sequence ID" value="GAX10856.1"/>
    <property type="molecule type" value="Genomic_DNA"/>
</dbReference>
<comment type="cofactor">
    <cofactor evidence="1">
        <name>L-ascorbate</name>
        <dbReference type="ChEBI" id="CHEBI:38290"/>
    </cofactor>
</comment>
<protein>
    <recommendedName>
        <fullName evidence="7">Fe2OG dioxygenase domain-containing protein</fullName>
    </recommendedName>
</protein>
<dbReference type="AlphaFoldDB" id="A0A1Z5JA69"/>
<evidence type="ECO:0000256" key="5">
    <source>
        <dbReference type="ARBA" id="ARBA00023004"/>
    </source>
</evidence>
<gene>
    <name evidence="8" type="ORF">FisN_31Hh064</name>
</gene>
<dbReference type="PANTHER" id="PTHR10869">
    <property type="entry name" value="PROLYL 4-HYDROXYLASE ALPHA SUBUNIT"/>
    <property type="match status" value="1"/>
</dbReference>
<keyword evidence="4" id="KW-0560">Oxidoreductase</keyword>
<sequence>MYRALLLALVAAEALQPKSTTLGDIVPLVGQDGFVSAMSVPTFACSSLPFIQSSSPQFKENLEPLLQQGPAFTLHSLLTRPVCETLITEFEAILGFGSFQAGKNHHGALQIVVPDDTCHILHDALRPFCGGVGINRRWRVYRYAAGTSQHFAPHIDAAFPPSGHNGRELIWDISTGTIVSRLTLLIYLNDDFVGGETNFYAPQGEILASVRPEAGSCLVFPQAVGEEELDYARLHWPLHEGSPVRSGLRPKYVIRSDVMFVSDGTKDGISRD</sequence>
<keyword evidence="9" id="KW-1185">Reference proteome</keyword>
<dbReference type="Proteomes" id="UP000198406">
    <property type="component" value="Unassembled WGS sequence"/>
</dbReference>
<dbReference type="InterPro" id="IPR005123">
    <property type="entry name" value="Oxoglu/Fe-dep_dioxygenase_dom"/>
</dbReference>
<dbReference type="InterPro" id="IPR045054">
    <property type="entry name" value="P4HA-like"/>
</dbReference>
<dbReference type="InParanoid" id="A0A1Z5JA69"/>
<dbReference type="PANTHER" id="PTHR10869:SF226">
    <property type="entry name" value="PROLYL 4-HYDROXYLASE ALPHA SUBUNIT DOMAIN-CONTAINING PROTEIN"/>
    <property type="match status" value="1"/>
</dbReference>
<comment type="caution">
    <text evidence="8">The sequence shown here is derived from an EMBL/GenBank/DDBJ whole genome shotgun (WGS) entry which is preliminary data.</text>
</comment>
<name>A0A1Z5JA69_FISSO</name>
<evidence type="ECO:0000256" key="1">
    <source>
        <dbReference type="ARBA" id="ARBA00001961"/>
    </source>
</evidence>
<keyword evidence="6" id="KW-0732">Signal</keyword>
<evidence type="ECO:0000313" key="8">
    <source>
        <dbReference type="EMBL" id="GAX10856.1"/>
    </source>
</evidence>
<dbReference type="GO" id="GO:0005506">
    <property type="term" value="F:iron ion binding"/>
    <property type="evidence" value="ECO:0007669"/>
    <property type="project" value="InterPro"/>
</dbReference>
<dbReference type="SMART" id="SM00702">
    <property type="entry name" value="P4Hc"/>
    <property type="match status" value="1"/>
</dbReference>
<dbReference type="Gene3D" id="2.60.120.620">
    <property type="entry name" value="q2cbj1_9rhob like domain"/>
    <property type="match status" value="1"/>
</dbReference>
<evidence type="ECO:0000256" key="4">
    <source>
        <dbReference type="ARBA" id="ARBA00023002"/>
    </source>
</evidence>
<feature type="chain" id="PRO_5012012322" description="Fe2OG dioxygenase domain-containing protein" evidence="6">
    <location>
        <begin position="21"/>
        <end position="272"/>
    </location>
</feature>
<evidence type="ECO:0000256" key="3">
    <source>
        <dbReference type="ARBA" id="ARBA00022964"/>
    </source>
</evidence>
<dbReference type="GO" id="GO:0005783">
    <property type="term" value="C:endoplasmic reticulum"/>
    <property type="evidence" value="ECO:0007669"/>
    <property type="project" value="TreeGrafter"/>
</dbReference>
<dbReference type="GO" id="GO:0004656">
    <property type="term" value="F:procollagen-proline 4-dioxygenase activity"/>
    <property type="evidence" value="ECO:0007669"/>
    <property type="project" value="TreeGrafter"/>
</dbReference>
<keyword evidence="3" id="KW-0223">Dioxygenase</keyword>
<reference evidence="8 9" key="1">
    <citation type="journal article" date="2015" name="Plant Cell">
        <title>Oil accumulation by the oleaginous diatom Fistulifera solaris as revealed by the genome and transcriptome.</title>
        <authorList>
            <person name="Tanaka T."/>
            <person name="Maeda Y."/>
            <person name="Veluchamy A."/>
            <person name="Tanaka M."/>
            <person name="Abida H."/>
            <person name="Marechal E."/>
            <person name="Bowler C."/>
            <person name="Muto M."/>
            <person name="Sunaga Y."/>
            <person name="Tanaka M."/>
            <person name="Yoshino T."/>
            <person name="Taniguchi T."/>
            <person name="Fukuda Y."/>
            <person name="Nemoto M."/>
            <person name="Matsumoto M."/>
            <person name="Wong P.S."/>
            <person name="Aburatani S."/>
            <person name="Fujibuchi W."/>
        </authorList>
    </citation>
    <scope>NUCLEOTIDE SEQUENCE [LARGE SCALE GENOMIC DNA]</scope>
    <source>
        <strain evidence="8 9">JPCC DA0580</strain>
    </source>
</reference>
<dbReference type="GO" id="GO:0031418">
    <property type="term" value="F:L-ascorbic acid binding"/>
    <property type="evidence" value="ECO:0007669"/>
    <property type="project" value="InterPro"/>
</dbReference>
<feature type="signal peptide" evidence="6">
    <location>
        <begin position="1"/>
        <end position="20"/>
    </location>
</feature>
<dbReference type="PROSITE" id="PS51471">
    <property type="entry name" value="FE2OG_OXY"/>
    <property type="match status" value="1"/>
</dbReference>
<keyword evidence="5" id="KW-0408">Iron</keyword>